<gene>
    <name evidence="2" type="ORF">OB919_01650</name>
</gene>
<evidence type="ECO:0000256" key="1">
    <source>
        <dbReference type="SAM" id="MobiDB-lite"/>
    </source>
</evidence>
<evidence type="ECO:0000313" key="3">
    <source>
        <dbReference type="Proteomes" id="UP001321047"/>
    </source>
</evidence>
<sequence length="119" mass="12867">MPPLEFVDGVIVNGPSETPPGAYKYHLGTGKLEYPSEDEIPDEPAHFPLDQRLGGDAGLPRLPDGSRGSHRSSRESGIPAGIVRGRGDSRALLYARETEIATEDTTCNLLTRDISREPV</sequence>
<dbReference type="AlphaFoldDB" id="A0AAP2Z4R5"/>
<proteinExistence type="predicted"/>
<dbReference type="RefSeq" id="WP_342805726.1">
    <property type="nucleotide sequence ID" value="NZ_JAOPJZ010000001.1"/>
</dbReference>
<keyword evidence="3" id="KW-1185">Reference proteome</keyword>
<accession>A0AAP2Z4R5</accession>
<dbReference type="Proteomes" id="UP001321047">
    <property type="component" value="Unassembled WGS sequence"/>
</dbReference>
<evidence type="ECO:0000313" key="2">
    <source>
        <dbReference type="EMBL" id="MCU4750692.1"/>
    </source>
</evidence>
<organism evidence="2 3">
    <name type="scientific">Natronosalvus hydrolyticus</name>
    <dbReference type="NCBI Taxonomy" id="2979988"/>
    <lineage>
        <taxon>Archaea</taxon>
        <taxon>Methanobacteriati</taxon>
        <taxon>Methanobacteriota</taxon>
        <taxon>Stenosarchaea group</taxon>
        <taxon>Halobacteria</taxon>
        <taxon>Halobacteriales</taxon>
        <taxon>Natrialbaceae</taxon>
        <taxon>Natronosalvus</taxon>
    </lineage>
</organism>
<reference evidence="2 3" key="1">
    <citation type="submission" date="2022-09" db="EMBL/GenBank/DDBJ databases">
        <title>Enrichment on poylsaccharides allowed isolation of novel metabolic and taxonomic groups of Haloarchaea.</title>
        <authorList>
            <person name="Sorokin D.Y."/>
            <person name="Elcheninov A.G."/>
            <person name="Khizhniak T.V."/>
            <person name="Kolganova T.V."/>
            <person name="Kublanov I.V."/>
        </authorList>
    </citation>
    <scope>NUCLEOTIDE SEQUENCE [LARGE SCALE GENOMIC DNA]</scope>
    <source>
        <strain evidence="2 3">AArc-curdl1</strain>
    </source>
</reference>
<feature type="region of interest" description="Disordered" evidence="1">
    <location>
        <begin position="35"/>
        <end position="83"/>
    </location>
</feature>
<name>A0AAP2Z4R5_9EURY</name>
<comment type="caution">
    <text evidence="2">The sequence shown here is derived from an EMBL/GenBank/DDBJ whole genome shotgun (WGS) entry which is preliminary data.</text>
</comment>
<protein>
    <submittedName>
        <fullName evidence="2">Uncharacterized protein</fullName>
    </submittedName>
</protein>
<dbReference type="EMBL" id="JAOPJZ010000001">
    <property type="protein sequence ID" value="MCU4750692.1"/>
    <property type="molecule type" value="Genomic_DNA"/>
</dbReference>